<dbReference type="AlphaFoldDB" id="A0A7D7L041"/>
<keyword evidence="4" id="KW-0521">NADP</keyword>
<feature type="domain" description="NADH:flavin oxidoreductase/NADH oxidase N-terminal" evidence="6">
    <location>
        <begin position="5"/>
        <end position="341"/>
    </location>
</feature>
<dbReference type="PANTHER" id="PTHR43303">
    <property type="entry name" value="NADPH DEHYDROGENASE C23G7.10C-RELATED"/>
    <property type="match status" value="1"/>
</dbReference>
<dbReference type="GO" id="GO:0010181">
    <property type="term" value="F:FMN binding"/>
    <property type="evidence" value="ECO:0007669"/>
    <property type="project" value="InterPro"/>
</dbReference>
<dbReference type="Proteomes" id="UP000216825">
    <property type="component" value="Chromosome"/>
</dbReference>
<gene>
    <name evidence="7" type="primary">namA</name>
    <name evidence="7" type="ORF">CIB50_0001818</name>
</gene>
<keyword evidence="5 7" id="KW-0560">Oxidoreductase</keyword>
<dbReference type="InterPro" id="IPR013785">
    <property type="entry name" value="Aldolase_TIM"/>
</dbReference>
<keyword evidence="2" id="KW-0285">Flavoprotein</keyword>
<dbReference type="CDD" id="cd02932">
    <property type="entry name" value="OYE_YqiM_FMN"/>
    <property type="match status" value="1"/>
</dbReference>
<comment type="cofactor">
    <cofactor evidence="1">
        <name>FMN</name>
        <dbReference type="ChEBI" id="CHEBI:58210"/>
    </cofactor>
</comment>
<evidence type="ECO:0000256" key="4">
    <source>
        <dbReference type="ARBA" id="ARBA00022857"/>
    </source>
</evidence>
<dbReference type="KEGG" id="kvr:CIB50_0001818"/>
<dbReference type="EMBL" id="CP059343">
    <property type="protein sequence ID" value="QMS57093.1"/>
    <property type="molecule type" value="Genomic_DNA"/>
</dbReference>
<evidence type="ECO:0000256" key="2">
    <source>
        <dbReference type="ARBA" id="ARBA00022630"/>
    </source>
</evidence>
<dbReference type="EC" id="1.6.99.1" evidence="7"/>
<keyword evidence="3" id="KW-0288">FMN</keyword>
<evidence type="ECO:0000313" key="8">
    <source>
        <dbReference type="Proteomes" id="UP000216825"/>
    </source>
</evidence>
<organism evidence="7 8">
    <name type="scientific">Kocuria varians</name>
    <name type="common">Micrococcus varians</name>
    <dbReference type="NCBI Taxonomy" id="1272"/>
    <lineage>
        <taxon>Bacteria</taxon>
        <taxon>Bacillati</taxon>
        <taxon>Actinomycetota</taxon>
        <taxon>Actinomycetes</taxon>
        <taxon>Micrococcales</taxon>
        <taxon>Micrococcaceae</taxon>
        <taxon>Kocuria</taxon>
    </lineage>
</organism>
<dbReference type="Gene3D" id="3.20.20.70">
    <property type="entry name" value="Aldolase class I"/>
    <property type="match status" value="1"/>
</dbReference>
<evidence type="ECO:0000256" key="3">
    <source>
        <dbReference type="ARBA" id="ARBA00022643"/>
    </source>
</evidence>
<dbReference type="InterPro" id="IPR001155">
    <property type="entry name" value="OxRdtase_FMN_N"/>
</dbReference>
<dbReference type="GO" id="GO:0003959">
    <property type="term" value="F:NADPH dehydrogenase activity"/>
    <property type="evidence" value="ECO:0007669"/>
    <property type="project" value="UniProtKB-EC"/>
</dbReference>
<keyword evidence="8" id="KW-1185">Reference proteome</keyword>
<proteinExistence type="predicted"/>
<accession>A0A7D7L041</accession>
<evidence type="ECO:0000256" key="1">
    <source>
        <dbReference type="ARBA" id="ARBA00001917"/>
    </source>
</evidence>
<dbReference type="GO" id="GO:0050661">
    <property type="term" value="F:NADP binding"/>
    <property type="evidence" value="ECO:0007669"/>
    <property type="project" value="InterPro"/>
</dbReference>
<evidence type="ECO:0000313" key="7">
    <source>
        <dbReference type="EMBL" id="QMS57093.1"/>
    </source>
</evidence>
<sequence length="365" mass="39036">MRTTLFEPITLRGLTVRNRLWVPPMCQYSAFGEDGMPTDWHLVHYGSLARGGAGAIIVEASAVIPEGRISPRDLGLWNDEQRDALARIVDFAHGQGAAIGIQLAHAGRKASTQPAWGVENPGESLALQDGGWPTVGPSAVAFPGLTAPQALDEQGIDHVVAAFTTAARRAVEAGMDFVELHAAHGYLLHQFLSPLSNHRDDAYGGTADNRAHLLMRTTDAVRAAIPHDMPLLVRLSGTDWTDGGLTVDDTAALAVRLREHGVDLVDVSSGGNVPAPIPVGPGYQVPLATHVRRTAEMPVAAVGMIDDAWQAEQITATGLADVVLMGRQSLRDSAAALHAARNLGAETLPLPSQYERAYRRDPRRR</sequence>
<dbReference type="RefSeq" id="WP_094393922.1">
    <property type="nucleotide sequence ID" value="NZ_CP059343.1"/>
</dbReference>
<dbReference type="InterPro" id="IPR044152">
    <property type="entry name" value="YqjM-like"/>
</dbReference>
<dbReference type="Pfam" id="PF00724">
    <property type="entry name" value="Oxidored_FMN"/>
    <property type="match status" value="1"/>
</dbReference>
<evidence type="ECO:0000256" key="5">
    <source>
        <dbReference type="ARBA" id="ARBA00023002"/>
    </source>
</evidence>
<evidence type="ECO:0000259" key="6">
    <source>
        <dbReference type="Pfam" id="PF00724"/>
    </source>
</evidence>
<dbReference type="PANTHER" id="PTHR43303:SF4">
    <property type="entry name" value="NADPH DEHYDROGENASE C23G7.10C-RELATED"/>
    <property type="match status" value="1"/>
</dbReference>
<reference evidence="7 8" key="2">
    <citation type="submission" date="2020-07" db="EMBL/GenBank/DDBJ databases">
        <title>Genome of starter culture bacteria Kocuria salsicia reveals its technological properties and safety for usage in meat industry.</title>
        <authorList>
            <person name="Michael M."/>
            <person name="Konstantin K."/>
            <person name="Evgenii K."/>
            <person name="Galina S."/>
            <person name="Oksana K."/>
            <person name="Andrei L."/>
        </authorList>
    </citation>
    <scope>NUCLEOTIDE SEQUENCE [LARGE SCALE GENOMIC DNA]</scope>
    <source>
        <strain evidence="7 8">80</strain>
    </source>
</reference>
<reference evidence="8" key="1">
    <citation type="submission" date="2017-08" db="EMBL/GenBank/DDBJ databases">
        <title>Draft Genome Sequence of Kocuria varians 80.</title>
        <authorList>
            <person name="Minaev M."/>
            <person name="Kurbakov K.A."/>
            <person name="Solodovnikova G.I."/>
            <person name="Kuznetsova O.A."/>
            <person name="Lisitsyn A.B."/>
        </authorList>
    </citation>
    <scope>NUCLEOTIDE SEQUENCE [LARGE SCALE GENOMIC DNA]</scope>
    <source>
        <strain evidence="8">80</strain>
    </source>
</reference>
<protein>
    <submittedName>
        <fullName evidence="7">NADPH dehydrogenase</fullName>
        <ecNumber evidence="7">1.6.99.1</ecNumber>
    </submittedName>
</protein>
<dbReference type="SUPFAM" id="SSF51395">
    <property type="entry name" value="FMN-linked oxidoreductases"/>
    <property type="match status" value="1"/>
</dbReference>
<name>A0A7D7L041_KOCVA</name>